<dbReference type="GeneID" id="81367459"/>
<dbReference type="AlphaFoldDB" id="A0A9W9W636"/>
<evidence type="ECO:0000256" key="1">
    <source>
        <dbReference type="SAM" id="SignalP"/>
    </source>
</evidence>
<feature type="signal peptide" evidence="1">
    <location>
        <begin position="1"/>
        <end position="19"/>
    </location>
</feature>
<protein>
    <submittedName>
        <fullName evidence="2">Uncharacterized protein</fullName>
    </submittedName>
</protein>
<evidence type="ECO:0000313" key="3">
    <source>
        <dbReference type="Proteomes" id="UP001147747"/>
    </source>
</evidence>
<keyword evidence="3" id="KW-1185">Reference proteome</keyword>
<dbReference type="PANTHER" id="PTHR39219:SF1">
    <property type="entry name" value="ER MEMBRANE PROTEIN COMPLEX SUBUNIT 10"/>
    <property type="match status" value="1"/>
</dbReference>
<reference evidence="2" key="1">
    <citation type="submission" date="2022-12" db="EMBL/GenBank/DDBJ databases">
        <authorList>
            <person name="Petersen C."/>
        </authorList>
    </citation>
    <scope>NUCLEOTIDE SEQUENCE</scope>
    <source>
        <strain evidence="2">IBT 29677</strain>
    </source>
</reference>
<dbReference type="OrthoDB" id="1894652at2759"/>
<comment type="caution">
    <text evidence="2">The sequence shown here is derived from an EMBL/GenBank/DDBJ whole genome shotgun (WGS) entry which is preliminary data.</text>
</comment>
<evidence type="ECO:0000313" key="2">
    <source>
        <dbReference type="EMBL" id="KAJ5403971.1"/>
    </source>
</evidence>
<organism evidence="2 3">
    <name type="scientific">Penicillium cosmopolitanum</name>
    <dbReference type="NCBI Taxonomy" id="1131564"/>
    <lineage>
        <taxon>Eukaryota</taxon>
        <taxon>Fungi</taxon>
        <taxon>Dikarya</taxon>
        <taxon>Ascomycota</taxon>
        <taxon>Pezizomycotina</taxon>
        <taxon>Eurotiomycetes</taxon>
        <taxon>Eurotiomycetidae</taxon>
        <taxon>Eurotiales</taxon>
        <taxon>Aspergillaceae</taxon>
        <taxon>Penicillium</taxon>
    </lineage>
</organism>
<keyword evidence="1" id="KW-0732">Signal</keyword>
<feature type="chain" id="PRO_5040859323" evidence="1">
    <location>
        <begin position="20"/>
        <end position="139"/>
    </location>
</feature>
<name>A0A9W9W636_9EURO</name>
<dbReference type="EMBL" id="JAPZBU010000005">
    <property type="protein sequence ID" value="KAJ5403971.1"/>
    <property type="molecule type" value="Genomic_DNA"/>
</dbReference>
<proteinExistence type="predicted"/>
<dbReference type="Proteomes" id="UP001147747">
    <property type="component" value="Unassembled WGS sequence"/>
</dbReference>
<dbReference type="RefSeq" id="XP_056491213.1">
    <property type="nucleotide sequence ID" value="XM_056628479.1"/>
</dbReference>
<reference evidence="2" key="2">
    <citation type="journal article" date="2023" name="IMA Fungus">
        <title>Comparative genomic study of the Penicillium genus elucidates a diverse pangenome and 15 lateral gene transfer events.</title>
        <authorList>
            <person name="Petersen C."/>
            <person name="Sorensen T."/>
            <person name="Nielsen M.R."/>
            <person name="Sondergaard T.E."/>
            <person name="Sorensen J.L."/>
            <person name="Fitzpatrick D.A."/>
            <person name="Frisvad J.C."/>
            <person name="Nielsen K.L."/>
        </authorList>
    </citation>
    <scope>NUCLEOTIDE SEQUENCE</scope>
    <source>
        <strain evidence="2">IBT 29677</strain>
    </source>
</reference>
<gene>
    <name evidence="2" type="ORF">N7509_003842</name>
</gene>
<accession>A0A9W9W636</accession>
<dbReference type="PANTHER" id="PTHR39219">
    <property type="entry name" value="ER MEMBRANE PROTEIN COMPLEX SUBUNIT 10"/>
    <property type="match status" value="1"/>
</dbReference>
<sequence length="139" mass="14828">MNLLTLLGALSLLLISALADSTADIFYWPIGASSPSVLARVSFDPTTQKSNVVSYNAPSGSTDTLVRIGLYTTTPSNPKQWAELVLSEPGAQPHLNRPVVVGPDGADTEAVEEKSMLQKYWWVLAIVFFLTMTSGGGGE</sequence>